<keyword evidence="3" id="KW-1185">Reference proteome</keyword>
<proteinExistence type="predicted"/>
<dbReference type="EnsemblMetazoa" id="GAUT049850-RA">
    <property type="protein sequence ID" value="GAUT049850-PA"/>
    <property type="gene ID" value="GAUT049850"/>
</dbReference>
<name>A0A1A9VWE2_GLOAU</name>
<dbReference type="AlphaFoldDB" id="A0A1A9VWE2"/>
<keyword evidence="1" id="KW-0812">Transmembrane</keyword>
<organism evidence="2 3">
    <name type="scientific">Glossina austeni</name>
    <name type="common">Savannah tsetse fly</name>
    <dbReference type="NCBI Taxonomy" id="7395"/>
    <lineage>
        <taxon>Eukaryota</taxon>
        <taxon>Metazoa</taxon>
        <taxon>Ecdysozoa</taxon>
        <taxon>Arthropoda</taxon>
        <taxon>Hexapoda</taxon>
        <taxon>Insecta</taxon>
        <taxon>Pterygota</taxon>
        <taxon>Neoptera</taxon>
        <taxon>Endopterygota</taxon>
        <taxon>Diptera</taxon>
        <taxon>Brachycera</taxon>
        <taxon>Muscomorpha</taxon>
        <taxon>Hippoboscoidea</taxon>
        <taxon>Glossinidae</taxon>
        <taxon>Glossina</taxon>
    </lineage>
</organism>
<evidence type="ECO:0000256" key="1">
    <source>
        <dbReference type="SAM" id="Phobius"/>
    </source>
</evidence>
<protein>
    <submittedName>
        <fullName evidence="2">Uncharacterized protein</fullName>
    </submittedName>
</protein>
<feature type="transmembrane region" description="Helical" evidence="1">
    <location>
        <begin position="81"/>
        <end position="107"/>
    </location>
</feature>
<accession>A0A1A9VWE2</accession>
<evidence type="ECO:0000313" key="2">
    <source>
        <dbReference type="EnsemblMetazoa" id="GAUT049850-PA"/>
    </source>
</evidence>
<dbReference type="Proteomes" id="UP000078200">
    <property type="component" value="Unassembled WGS sequence"/>
</dbReference>
<keyword evidence="1" id="KW-0472">Membrane</keyword>
<reference evidence="2" key="1">
    <citation type="submission" date="2020-05" db="UniProtKB">
        <authorList>
            <consortium name="EnsemblMetazoa"/>
        </authorList>
    </citation>
    <scope>IDENTIFICATION</scope>
    <source>
        <strain evidence="2">TTRI</strain>
    </source>
</reference>
<evidence type="ECO:0000313" key="3">
    <source>
        <dbReference type="Proteomes" id="UP000078200"/>
    </source>
</evidence>
<dbReference type="VEuPathDB" id="VectorBase:GAUT049850"/>
<keyword evidence="1" id="KW-1133">Transmembrane helix</keyword>
<sequence length="109" mass="12253">MDIVWSIPAMFPKYIRTFTQAVEKCSVYSGTLPVEYALKTAPLQWNTSSADGLYPLFMENANYNYDMNHGPCHVATSFRDLLLFGIIYLFLGVFVVLCILCLGTLLLTA</sequence>